<accession>A0A9P4GH60</accession>
<gene>
    <name evidence="3" type="ORF">K460DRAFT_405357</name>
</gene>
<organism evidence="3 4">
    <name type="scientific">Cucurbitaria berberidis CBS 394.84</name>
    <dbReference type="NCBI Taxonomy" id="1168544"/>
    <lineage>
        <taxon>Eukaryota</taxon>
        <taxon>Fungi</taxon>
        <taxon>Dikarya</taxon>
        <taxon>Ascomycota</taxon>
        <taxon>Pezizomycotina</taxon>
        <taxon>Dothideomycetes</taxon>
        <taxon>Pleosporomycetidae</taxon>
        <taxon>Pleosporales</taxon>
        <taxon>Pleosporineae</taxon>
        <taxon>Cucurbitariaceae</taxon>
        <taxon>Cucurbitaria</taxon>
    </lineage>
</organism>
<keyword evidence="1" id="KW-0732">Signal</keyword>
<name>A0A9P4GH60_9PLEO</name>
<keyword evidence="4" id="KW-1185">Reference proteome</keyword>
<evidence type="ECO:0000256" key="1">
    <source>
        <dbReference type="SAM" id="SignalP"/>
    </source>
</evidence>
<dbReference type="EMBL" id="ML976616">
    <property type="protein sequence ID" value="KAF1845080.1"/>
    <property type="molecule type" value="Genomic_DNA"/>
</dbReference>
<dbReference type="InterPro" id="IPR056002">
    <property type="entry name" value="DUF7580"/>
</dbReference>
<dbReference type="Pfam" id="PF24476">
    <property type="entry name" value="DUF7580"/>
    <property type="match status" value="1"/>
</dbReference>
<proteinExistence type="predicted"/>
<evidence type="ECO:0000313" key="4">
    <source>
        <dbReference type="Proteomes" id="UP000800039"/>
    </source>
</evidence>
<feature type="signal peptide" evidence="1">
    <location>
        <begin position="1"/>
        <end position="20"/>
    </location>
</feature>
<dbReference type="RefSeq" id="XP_040787643.1">
    <property type="nucleotide sequence ID" value="XM_040936840.1"/>
</dbReference>
<reference evidence="3" key="1">
    <citation type="submission" date="2020-01" db="EMBL/GenBank/DDBJ databases">
        <authorList>
            <consortium name="DOE Joint Genome Institute"/>
            <person name="Haridas S."/>
            <person name="Albert R."/>
            <person name="Binder M."/>
            <person name="Bloem J."/>
            <person name="Labutti K."/>
            <person name="Salamov A."/>
            <person name="Andreopoulos B."/>
            <person name="Baker S.E."/>
            <person name="Barry K."/>
            <person name="Bills G."/>
            <person name="Bluhm B.H."/>
            <person name="Cannon C."/>
            <person name="Castanera R."/>
            <person name="Culley D.E."/>
            <person name="Daum C."/>
            <person name="Ezra D."/>
            <person name="Gonzalez J.B."/>
            <person name="Henrissat B."/>
            <person name="Kuo A."/>
            <person name="Liang C."/>
            <person name="Lipzen A."/>
            <person name="Lutzoni F."/>
            <person name="Magnuson J."/>
            <person name="Mondo S."/>
            <person name="Nolan M."/>
            <person name="Ohm R."/>
            <person name="Pangilinan J."/>
            <person name="Park H.-J."/>
            <person name="Ramirez L."/>
            <person name="Alfaro M."/>
            <person name="Sun H."/>
            <person name="Tritt A."/>
            <person name="Yoshinaga Y."/>
            <person name="Zwiers L.-H."/>
            <person name="Turgeon B.G."/>
            <person name="Goodwin S.B."/>
            <person name="Spatafora J.W."/>
            <person name="Crous P.W."/>
            <person name="Grigoriev I.V."/>
        </authorList>
    </citation>
    <scope>NUCLEOTIDE SEQUENCE</scope>
    <source>
        <strain evidence="3">CBS 394.84</strain>
    </source>
</reference>
<dbReference type="GeneID" id="63854090"/>
<dbReference type="PANTHER" id="PTHR35186">
    <property type="entry name" value="ANK_REP_REGION DOMAIN-CONTAINING PROTEIN"/>
    <property type="match status" value="1"/>
</dbReference>
<evidence type="ECO:0000313" key="3">
    <source>
        <dbReference type="EMBL" id="KAF1845080.1"/>
    </source>
</evidence>
<feature type="chain" id="PRO_5040178017" description="DUF7580 domain-containing protein" evidence="1">
    <location>
        <begin position="21"/>
        <end position="602"/>
    </location>
</feature>
<feature type="domain" description="DUF7580" evidence="2">
    <location>
        <begin position="212"/>
        <end position="587"/>
    </location>
</feature>
<sequence length="602" mass="67715">MSGVEIAGLALAVLPILIAAAEHAKSRRLEPRRAEFMENLAFEITLLHMSLTRLAKGLSELSDELREKLSSPQASQDLEESWKSTEVVHALKKRLGSGHETFVVTVGAILACLEKLLEKKSLGLSNEETTFAEQTYAKLDAIRHRTSSTPINALSHRVRFAIHEAKKYGQILTKIKENNERLEKIVLWAADTVFATPELPKNSRPVGSPHIQLRPLMHTLHAALGGLWPCDCPGKHEARLCLLQHRDQRRDSMTTDTGEGDNVYFNMLMSLRSAENEPYCRWLESQLCIALQEDIAPQPTRGVRFELDTTSSPIASGGGIEMITISTGNTEAALPRRRRASTATRRKIEKLCHTLLQAERNLCSPQILFDGGCLWHVTSKQTSRRSSRTLSVQGSEVDTSLASLLRGERKFRPKEKRILSVILANSLLHFCESPWLSKEWSKEHISFFSTAEKGGLDIHRPYLSTNFQAMVAEVEPDTFYRIHANPSVLALGILLLEIELDSPIERERGVQDLDEHGKPNVNTDYFAALRLFEGIADDIYQNHRQAVSACLNCDFYDEETMEPSLDNPEFRQAVYNNIVRPLEQELYSAYDLTPDDLGLNLV</sequence>
<comment type="caution">
    <text evidence="3">The sequence shown here is derived from an EMBL/GenBank/DDBJ whole genome shotgun (WGS) entry which is preliminary data.</text>
</comment>
<evidence type="ECO:0000259" key="2">
    <source>
        <dbReference type="Pfam" id="PF24476"/>
    </source>
</evidence>
<dbReference type="OrthoDB" id="3565018at2759"/>
<dbReference type="PANTHER" id="PTHR35186:SF4">
    <property type="entry name" value="PRION-INHIBITION AND PROPAGATION HELO DOMAIN-CONTAINING PROTEIN"/>
    <property type="match status" value="1"/>
</dbReference>
<dbReference type="AlphaFoldDB" id="A0A9P4GH60"/>
<dbReference type="Proteomes" id="UP000800039">
    <property type="component" value="Unassembled WGS sequence"/>
</dbReference>
<protein>
    <recommendedName>
        <fullName evidence="2">DUF7580 domain-containing protein</fullName>
    </recommendedName>
</protein>